<dbReference type="Pfam" id="PF00622">
    <property type="entry name" value="SPRY"/>
    <property type="match status" value="2"/>
</dbReference>
<feature type="region of interest" description="Disordered" evidence="3">
    <location>
        <begin position="38"/>
        <end position="97"/>
    </location>
</feature>
<name>A0A1E1X3K8_9ACAR</name>
<sequence>DVFICEERPESGEATDAHPLCGLVLTDLEKIGPNYESLVRSGQGRSADSQASSGTTAPGKSRGTKRKLLGENQTATSGKKNKSDLVMPKLPPNGYPLDHPYNKDGYRYILAEPDPHAPFRQEFDESTDCAGKPIPAWLYRKLQPASVLLAMHDRAPQLKLSDDRLSVTGEKGYCMVRATHGVEEGSWYYEATIEDMLENSATRIGWSQELGNLQAPLGYDRFGYSWRSRKGTRFHESRGYHYHDGGYGAGDTLGFLIELPKRKEKEGQLSLPDAFKDRRLVKVKSYLYFEEKDEVQQAIKTLKPLPGSRIVCYKNGECVGTAWRDINEGMYFPAISLYKGCTVRLNFGPNFKHKPKDVPCSGMHESVDKIIVQQTMSDILYLVENESQMRLDAIYF</sequence>
<comment type="subcellular location">
    <subcellularLocation>
        <location evidence="1">Nucleus</location>
    </subcellularLocation>
</comment>
<dbReference type="InterPro" id="IPR003877">
    <property type="entry name" value="SPRY_dom"/>
</dbReference>
<dbReference type="InterPro" id="IPR037353">
    <property type="entry name" value="ASH2"/>
</dbReference>
<evidence type="ECO:0000313" key="5">
    <source>
        <dbReference type="EMBL" id="JAT93621.1"/>
    </source>
</evidence>
<dbReference type="Gene3D" id="2.60.120.920">
    <property type="match status" value="1"/>
</dbReference>
<dbReference type="GO" id="GO:0008168">
    <property type="term" value="F:methyltransferase activity"/>
    <property type="evidence" value="ECO:0007669"/>
    <property type="project" value="UniProtKB-KW"/>
</dbReference>
<keyword evidence="5" id="KW-0808">Transferase</keyword>
<evidence type="ECO:0000256" key="2">
    <source>
        <dbReference type="ARBA" id="ARBA00023242"/>
    </source>
</evidence>
<evidence type="ECO:0000259" key="4">
    <source>
        <dbReference type="PROSITE" id="PS50188"/>
    </source>
</evidence>
<proteinExistence type="evidence at transcript level"/>
<dbReference type="InterPro" id="IPR043136">
    <property type="entry name" value="B30.2/SPRY_sf"/>
</dbReference>
<reference evidence="5" key="1">
    <citation type="journal article" date="2017" name="Front. Cell. Infect. Microbiol.">
        <title>The Distinct Transcriptional Response of the Midgut of Amblyomma sculptum and Amblyomma aureolatum Ticks to Rickettsia rickettsii Correlates to Their Differences in Susceptibility to Infection.</title>
        <authorList>
            <person name="Martins L.A."/>
            <person name="Galletti M.F.B.M."/>
            <person name="Ribeiro J.M."/>
            <person name="Fujita A."/>
            <person name="Costa F.B."/>
            <person name="Labruna M.B."/>
            <person name="Daffre S."/>
            <person name="Fogaca A.C."/>
        </authorList>
    </citation>
    <scope>NUCLEOTIDE SEQUENCE</scope>
</reference>
<feature type="compositionally biased region" description="Polar residues" evidence="3">
    <location>
        <begin position="43"/>
        <end position="58"/>
    </location>
</feature>
<dbReference type="GO" id="GO:0032259">
    <property type="term" value="P:methylation"/>
    <property type="evidence" value="ECO:0007669"/>
    <property type="project" value="UniProtKB-KW"/>
</dbReference>
<dbReference type="SMART" id="SM00449">
    <property type="entry name" value="SPRY"/>
    <property type="match status" value="1"/>
</dbReference>
<dbReference type="PANTHER" id="PTHR10598:SF0">
    <property type="entry name" value="SET1_ASH2 HISTONE METHYLTRANSFERASE COMPLEX SUBUNIT ASH2"/>
    <property type="match status" value="1"/>
</dbReference>
<dbReference type="SUPFAM" id="SSF49899">
    <property type="entry name" value="Concanavalin A-like lectins/glucanases"/>
    <property type="match status" value="1"/>
</dbReference>
<dbReference type="GO" id="GO:0000976">
    <property type="term" value="F:transcription cis-regulatory region binding"/>
    <property type="evidence" value="ECO:0007669"/>
    <property type="project" value="TreeGrafter"/>
</dbReference>
<accession>A0A1E1X3K8</accession>
<evidence type="ECO:0000256" key="1">
    <source>
        <dbReference type="ARBA" id="ARBA00004123"/>
    </source>
</evidence>
<keyword evidence="2" id="KW-0539">Nucleus</keyword>
<keyword evidence="5" id="KW-0489">Methyltransferase</keyword>
<feature type="domain" description="B30.2/SPRY" evidence="4">
    <location>
        <begin position="127"/>
        <end position="352"/>
    </location>
</feature>
<dbReference type="PANTHER" id="PTHR10598">
    <property type="entry name" value="SET1/ASH2 HISTONE METHYLTRANSFERASE COMPLEX SUBUNIT ASH2"/>
    <property type="match status" value="1"/>
</dbReference>
<organism evidence="5">
    <name type="scientific">Amblyomma aureolatum</name>
    <dbReference type="NCBI Taxonomy" id="187763"/>
    <lineage>
        <taxon>Eukaryota</taxon>
        <taxon>Metazoa</taxon>
        <taxon>Ecdysozoa</taxon>
        <taxon>Arthropoda</taxon>
        <taxon>Chelicerata</taxon>
        <taxon>Arachnida</taxon>
        <taxon>Acari</taxon>
        <taxon>Parasitiformes</taxon>
        <taxon>Ixodida</taxon>
        <taxon>Ixodoidea</taxon>
        <taxon>Ixodidae</taxon>
        <taxon>Amblyomminae</taxon>
        <taxon>Amblyomma</taxon>
    </lineage>
</organism>
<dbReference type="PROSITE" id="PS50188">
    <property type="entry name" value="B302_SPRY"/>
    <property type="match status" value="1"/>
</dbReference>
<dbReference type="InterPro" id="IPR013320">
    <property type="entry name" value="ConA-like_dom_sf"/>
</dbReference>
<dbReference type="GO" id="GO:0048188">
    <property type="term" value="C:Set1C/COMPASS complex"/>
    <property type="evidence" value="ECO:0007669"/>
    <property type="project" value="InterPro"/>
</dbReference>
<dbReference type="InterPro" id="IPR001870">
    <property type="entry name" value="B30.2/SPRY"/>
</dbReference>
<evidence type="ECO:0000256" key="3">
    <source>
        <dbReference type="SAM" id="MobiDB-lite"/>
    </source>
</evidence>
<dbReference type="EMBL" id="GFAC01005567">
    <property type="protein sequence ID" value="JAT93621.1"/>
    <property type="molecule type" value="mRNA"/>
</dbReference>
<dbReference type="CDD" id="cd12872">
    <property type="entry name" value="SPRY_Ash2"/>
    <property type="match status" value="1"/>
</dbReference>
<protein>
    <submittedName>
        <fullName evidence="5">Putative histone H3 lys4 methyltransferase complex subunit</fullName>
    </submittedName>
</protein>
<feature type="non-terminal residue" evidence="5">
    <location>
        <position position="1"/>
    </location>
</feature>
<dbReference type="AlphaFoldDB" id="A0A1E1X3K8"/>